<dbReference type="AlphaFoldDB" id="A0A0R2L392"/>
<evidence type="ECO:0000256" key="5">
    <source>
        <dbReference type="ARBA" id="ARBA00023098"/>
    </source>
</evidence>
<dbReference type="RefSeq" id="WP_017867315.1">
    <property type="nucleotide sequence ID" value="NZ_BJYB01000014.1"/>
</dbReference>
<evidence type="ECO:0000313" key="12">
    <source>
        <dbReference type="Proteomes" id="UP000051886"/>
    </source>
</evidence>
<dbReference type="PANTHER" id="PTHR45266:SF3">
    <property type="entry name" value="OXALOACETATE DECARBOXYLASE ALPHA CHAIN"/>
    <property type="match status" value="1"/>
</dbReference>
<sequence>MEFNEIKDLMDEFNASNTREMEISTEGFHIHLSKNENSFQSKAAPAQTTTAPTQMVEQPQHQVAENVEKPEAKEQHGTTIKAPMVGTVYLKPEPEKPSYVSVGQKVAKGDVVCIIEAMKMMTEIKSEVSGTISEILVDTEDLVEFDQPLFRVEEA</sequence>
<dbReference type="InterPro" id="IPR000089">
    <property type="entry name" value="Biotin_lipoyl"/>
</dbReference>
<proteinExistence type="predicted"/>
<evidence type="ECO:0000256" key="8">
    <source>
        <dbReference type="RuleBase" id="RU364072"/>
    </source>
</evidence>
<dbReference type="PROSITE" id="PS50968">
    <property type="entry name" value="BIOTINYL_LIPOYL"/>
    <property type="match status" value="1"/>
</dbReference>
<protein>
    <recommendedName>
        <fullName evidence="2 8">Biotin carboxyl carrier protein of acetyl-CoA carboxylase</fullName>
    </recommendedName>
</protein>
<dbReference type="UniPathway" id="UPA00094"/>
<dbReference type="SUPFAM" id="SSF51230">
    <property type="entry name" value="Single hybrid motif"/>
    <property type="match status" value="1"/>
</dbReference>
<comment type="function">
    <text evidence="8">This protein is a component of the acetyl coenzyme A carboxylase complex; first, biotin carboxylase catalyzes the carboxylation of the carrier protein and then the transcarboxylase transfers the carboxyl group to form malonyl-CoA.</text>
</comment>
<keyword evidence="4 8" id="KW-0276">Fatty acid metabolism</keyword>
<evidence type="ECO:0000256" key="3">
    <source>
        <dbReference type="ARBA" id="ARBA00022516"/>
    </source>
</evidence>
<comment type="caution">
    <text evidence="11">The sequence shown here is derived from an EMBL/GenBank/DDBJ whole genome shotgun (WGS) entry which is preliminary data.</text>
</comment>
<feature type="compositionally biased region" description="Low complexity" evidence="9">
    <location>
        <begin position="43"/>
        <end position="54"/>
    </location>
</feature>
<dbReference type="PROSITE" id="PS00188">
    <property type="entry name" value="BIOTIN"/>
    <property type="match status" value="1"/>
</dbReference>
<organism evidence="11 12">
    <name type="scientific">Ligilactobacillus pobuzihii</name>
    <dbReference type="NCBI Taxonomy" id="449659"/>
    <lineage>
        <taxon>Bacteria</taxon>
        <taxon>Bacillati</taxon>
        <taxon>Bacillota</taxon>
        <taxon>Bacilli</taxon>
        <taxon>Lactobacillales</taxon>
        <taxon>Lactobacillaceae</taxon>
        <taxon>Ligilactobacillus</taxon>
    </lineage>
</organism>
<evidence type="ECO:0000256" key="2">
    <source>
        <dbReference type="ARBA" id="ARBA00017562"/>
    </source>
</evidence>
<keyword evidence="12" id="KW-1185">Reference proteome</keyword>
<comment type="pathway">
    <text evidence="1 8">Lipid metabolism; fatty acid biosynthesis.</text>
</comment>
<dbReference type="InterPro" id="IPR001249">
    <property type="entry name" value="AcCoA_biotinCC"/>
</dbReference>
<dbReference type="InterPro" id="IPR001882">
    <property type="entry name" value="Biotin_BS"/>
</dbReference>
<keyword evidence="6 8" id="KW-0275">Fatty acid biosynthesis</keyword>
<dbReference type="Proteomes" id="UP000051886">
    <property type="component" value="Unassembled WGS sequence"/>
</dbReference>
<reference evidence="11 12" key="1">
    <citation type="journal article" date="2015" name="Genome Announc.">
        <title>Expanding the biotechnology potential of lactobacilli through comparative genomics of 213 strains and associated genera.</title>
        <authorList>
            <person name="Sun Z."/>
            <person name="Harris H.M."/>
            <person name="McCann A."/>
            <person name="Guo C."/>
            <person name="Argimon S."/>
            <person name="Zhang W."/>
            <person name="Yang X."/>
            <person name="Jeffery I.B."/>
            <person name="Cooney J.C."/>
            <person name="Kagawa T.F."/>
            <person name="Liu W."/>
            <person name="Song Y."/>
            <person name="Salvetti E."/>
            <person name="Wrobel A."/>
            <person name="Rasinkangas P."/>
            <person name="Parkhill J."/>
            <person name="Rea M.C."/>
            <person name="O'Sullivan O."/>
            <person name="Ritari J."/>
            <person name="Douillard F.P."/>
            <person name="Paul Ross R."/>
            <person name="Yang R."/>
            <person name="Briner A.E."/>
            <person name="Felis G.E."/>
            <person name="de Vos W.M."/>
            <person name="Barrangou R."/>
            <person name="Klaenhammer T.R."/>
            <person name="Caufield P.W."/>
            <person name="Cui Y."/>
            <person name="Zhang H."/>
            <person name="O'Toole P.W."/>
        </authorList>
    </citation>
    <scope>NUCLEOTIDE SEQUENCE [LARGE SCALE GENOMIC DNA]</scope>
    <source>
        <strain evidence="11 12">NBRC 103219</strain>
    </source>
</reference>
<evidence type="ECO:0000259" key="10">
    <source>
        <dbReference type="PROSITE" id="PS50968"/>
    </source>
</evidence>
<dbReference type="Gene3D" id="2.40.50.100">
    <property type="match status" value="1"/>
</dbReference>
<evidence type="ECO:0000313" key="11">
    <source>
        <dbReference type="EMBL" id="KRN96264.1"/>
    </source>
</evidence>
<gene>
    <name evidence="11" type="ORF">IV66_GL000758</name>
</gene>
<dbReference type="NCBIfam" id="TIGR00531">
    <property type="entry name" value="BCCP"/>
    <property type="match status" value="1"/>
</dbReference>
<keyword evidence="5 8" id="KW-0443">Lipid metabolism</keyword>
<dbReference type="GO" id="GO:0009317">
    <property type="term" value="C:acetyl-CoA carboxylase complex"/>
    <property type="evidence" value="ECO:0007669"/>
    <property type="project" value="InterPro"/>
</dbReference>
<evidence type="ECO:0000256" key="9">
    <source>
        <dbReference type="SAM" id="MobiDB-lite"/>
    </source>
</evidence>
<dbReference type="PATRIC" id="fig|449659.4.peg.764"/>
<name>A0A0R2L392_9LACO</name>
<feature type="region of interest" description="Disordered" evidence="9">
    <location>
        <begin position="38"/>
        <end position="61"/>
    </location>
</feature>
<dbReference type="InterPro" id="IPR011053">
    <property type="entry name" value="Single_hybrid_motif"/>
</dbReference>
<dbReference type="OrthoDB" id="9811735at2"/>
<dbReference type="EMBL" id="JQCN01000067">
    <property type="protein sequence ID" value="KRN96264.1"/>
    <property type="molecule type" value="Genomic_DNA"/>
</dbReference>
<dbReference type="FunFam" id="2.40.50.100:FF:000003">
    <property type="entry name" value="Acetyl-CoA carboxylase biotin carboxyl carrier protein"/>
    <property type="match status" value="1"/>
</dbReference>
<dbReference type="PANTHER" id="PTHR45266">
    <property type="entry name" value="OXALOACETATE DECARBOXYLASE ALPHA CHAIN"/>
    <property type="match status" value="1"/>
</dbReference>
<dbReference type="InterPro" id="IPR050709">
    <property type="entry name" value="Biotin_Carboxyl_Carrier/Decarb"/>
</dbReference>
<dbReference type="PRINTS" id="PR01071">
    <property type="entry name" value="ACOABIOTINCC"/>
</dbReference>
<evidence type="ECO:0000256" key="1">
    <source>
        <dbReference type="ARBA" id="ARBA00005194"/>
    </source>
</evidence>
<dbReference type="STRING" id="449659.IV66_GL000758"/>
<dbReference type="GO" id="GO:0003989">
    <property type="term" value="F:acetyl-CoA carboxylase activity"/>
    <property type="evidence" value="ECO:0007669"/>
    <property type="project" value="InterPro"/>
</dbReference>
<feature type="domain" description="Lipoyl-binding" evidence="10">
    <location>
        <begin position="77"/>
        <end position="153"/>
    </location>
</feature>
<accession>A0A0R2L392</accession>
<keyword evidence="7 8" id="KW-0092">Biotin</keyword>
<dbReference type="CDD" id="cd06850">
    <property type="entry name" value="biotinyl_domain"/>
    <property type="match status" value="1"/>
</dbReference>
<dbReference type="GO" id="GO:0006633">
    <property type="term" value="P:fatty acid biosynthetic process"/>
    <property type="evidence" value="ECO:0007669"/>
    <property type="project" value="UniProtKB-UniPathway"/>
</dbReference>
<keyword evidence="3 8" id="KW-0444">Lipid biosynthesis</keyword>
<evidence type="ECO:0000256" key="6">
    <source>
        <dbReference type="ARBA" id="ARBA00023160"/>
    </source>
</evidence>
<dbReference type="Pfam" id="PF00364">
    <property type="entry name" value="Biotin_lipoyl"/>
    <property type="match status" value="1"/>
</dbReference>
<evidence type="ECO:0000256" key="4">
    <source>
        <dbReference type="ARBA" id="ARBA00022832"/>
    </source>
</evidence>
<evidence type="ECO:0000256" key="7">
    <source>
        <dbReference type="ARBA" id="ARBA00023267"/>
    </source>
</evidence>